<accession>A0A327KX06</accession>
<dbReference type="AlphaFoldDB" id="A0A327KX06"/>
<keyword evidence="2" id="KW-1185">Reference proteome</keyword>
<comment type="caution">
    <text evidence="1">The sequence shown here is derived from an EMBL/GenBank/DDBJ whole genome shotgun (WGS) entry which is preliminary data.</text>
</comment>
<dbReference type="RefSeq" id="WP_111420493.1">
    <property type="nucleotide sequence ID" value="NZ_NPEX01000138.1"/>
</dbReference>
<dbReference type="EMBL" id="NPEX01000138">
    <property type="protein sequence ID" value="RAI42626.1"/>
    <property type="molecule type" value="Genomic_DNA"/>
</dbReference>
<gene>
    <name evidence="1" type="ORF">CH341_18535</name>
</gene>
<evidence type="ECO:0000313" key="2">
    <source>
        <dbReference type="Proteomes" id="UP000249130"/>
    </source>
</evidence>
<organism evidence="1 2">
    <name type="scientific">Rhodoplanes roseus</name>
    <dbReference type="NCBI Taxonomy" id="29409"/>
    <lineage>
        <taxon>Bacteria</taxon>
        <taxon>Pseudomonadati</taxon>
        <taxon>Pseudomonadota</taxon>
        <taxon>Alphaproteobacteria</taxon>
        <taxon>Hyphomicrobiales</taxon>
        <taxon>Nitrobacteraceae</taxon>
        <taxon>Rhodoplanes</taxon>
    </lineage>
</organism>
<sequence>MTSDALLREKLKKIEALFAGAGTPGERSAAEAALHRVRARLKDAERHDPPIEMKFTVPDTWSVQLFVALCRRYGLSPYRYPRQRRTTVMLRVPRGFVDEVLWPEFTELDTALRAYLHEVTLRVIREEIHADTSDAPEVPQPAALPRA</sequence>
<proteinExistence type="predicted"/>
<dbReference type="OrthoDB" id="558552at2"/>
<dbReference type="Proteomes" id="UP000249130">
    <property type="component" value="Unassembled WGS sequence"/>
</dbReference>
<reference evidence="1 2" key="1">
    <citation type="submission" date="2017-07" db="EMBL/GenBank/DDBJ databases">
        <title>Draft Genome Sequences of Select Purple Nonsulfur Bacteria.</title>
        <authorList>
            <person name="Lasarre B."/>
            <person name="Mckinlay J.B."/>
        </authorList>
    </citation>
    <scope>NUCLEOTIDE SEQUENCE [LARGE SCALE GENOMIC DNA]</scope>
    <source>
        <strain evidence="1 2">DSM 5909</strain>
    </source>
</reference>
<name>A0A327KX06_9BRAD</name>
<evidence type="ECO:0000313" key="1">
    <source>
        <dbReference type="EMBL" id="RAI42626.1"/>
    </source>
</evidence>
<protein>
    <submittedName>
        <fullName evidence="1">Uncharacterized protein</fullName>
    </submittedName>
</protein>